<sequence length="224" mass="25151">MRTFLDVTEEELRGHRNATIRGAVEGTLAGGAVASAAGLYMQRRWTAFRQLPPSLKVLGGIIVVAPLLTIQAERRGLEFDQAQWTDEGARILTEQEHRDAERWASLSFKDRVSDWASRHEYSIIMGSWALSLAAAGAIISRDKYQTVPQKVVQARMWAQGLTIGILIVAGALKHGQRQGAVKKAEDHSWREVLEQQELERKEDEARLERQKGTAAERRAAWNIQ</sequence>
<dbReference type="EMBL" id="LATX01001768">
    <property type="protein sequence ID" value="KTB38354.1"/>
    <property type="molecule type" value="Genomic_DNA"/>
</dbReference>
<dbReference type="Proteomes" id="UP000054988">
    <property type="component" value="Unassembled WGS sequence"/>
</dbReference>
<feature type="domain" description="HIG1" evidence="7">
    <location>
        <begin position="93"/>
        <end position="184"/>
    </location>
</feature>
<dbReference type="InterPro" id="IPR007667">
    <property type="entry name" value="Hypoxia_induced_domain"/>
</dbReference>
<dbReference type="AlphaFoldDB" id="A0A0W0FQ21"/>
<accession>A0A0W0FQ21</accession>
<evidence type="ECO:0000259" key="7">
    <source>
        <dbReference type="PROSITE" id="PS51503"/>
    </source>
</evidence>
<dbReference type="PANTHER" id="PTHR28018">
    <property type="entry name" value="RESPIRATORY SUPERCOMPLEX FACTOR 2, MITOCHONDRIAL"/>
    <property type="match status" value="1"/>
</dbReference>
<dbReference type="InterPro" id="IPR040153">
    <property type="entry name" value="Rcf2"/>
</dbReference>
<comment type="caution">
    <text evidence="8">The sequence shown here is derived from an EMBL/GenBank/DDBJ whole genome shotgun (WGS) entry which is preliminary data.</text>
</comment>
<evidence type="ECO:0000256" key="2">
    <source>
        <dbReference type="ARBA" id="ARBA00022692"/>
    </source>
</evidence>
<evidence type="ECO:0000313" key="9">
    <source>
        <dbReference type="Proteomes" id="UP000054988"/>
    </source>
</evidence>
<organism evidence="8 9">
    <name type="scientific">Moniliophthora roreri</name>
    <name type="common">Frosty pod rot fungus</name>
    <name type="synonym">Monilia roreri</name>
    <dbReference type="NCBI Taxonomy" id="221103"/>
    <lineage>
        <taxon>Eukaryota</taxon>
        <taxon>Fungi</taxon>
        <taxon>Dikarya</taxon>
        <taxon>Basidiomycota</taxon>
        <taxon>Agaricomycotina</taxon>
        <taxon>Agaricomycetes</taxon>
        <taxon>Agaricomycetidae</taxon>
        <taxon>Agaricales</taxon>
        <taxon>Marasmiineae</taxon>
        <taxon>Marasmiaceae</taxon>
        <taxon>Moniliophthora</taxon>
    </lineage>
</organism>
<dbReference type="PROSITE" id="PS51503">
    <property type="entry name" value="HIG1"/>
    <property type="match status" value="1"/>
</dbReference>
<proteinExistence type="predicted"/>
<feature type="region of interest" description="Disordered" evidence="5">
    <location>
        <begin position="200"/>
        <end position="224"/>
    </location>
</feature>
<keyword evidence="2 6" id="KW-0812">Transmembrane</keyword>
<protein>
    <recommendedName>
        <fullName evidence="7">HIG1 domain-containing protein</fullName>
    </recommendedName>
</protein>
<evidence type="ECO:0000256" key="6">
    <source>
        <dbReference type="SAM" id="Phobius"/>
    </source>
</evidence>
<gene>
    <name evidence="8" type="ORF">WG66_9051</name>
</gene>
<reference evidence="8 9" key="1">
    <citation type="submission" date="2015-12" db="EMBL/GenBank/DDBJ databases">
        <title>Draft genome sequence of Moniliophthora roreri, the causal agent of frosty pod rot of cacao.</title>
        <authorList>
            <person name="Aime M.C."/>
            <person name="Diaz-Valderrama J.R."/>
            <person name="Kijpornyongpan T."/>
            <person name="Phillips-Mora W."/>
        </authorList>
    </citation>
    <scope>NUCLEOTIDE SEQUENCE [LARGE SCALE GENOMIC DNA]</scope>
    <source>
        <strain evidence="8 9">MCA 2952</strain>
    </source>
</reference>
<name>A0A0W0FQ21_MONRR</name>
<feature type="transmembrane region" description="Helical" evidence="6">
    <location>
        <begin position="121"/>
        <end position="140"/>
    </location>
</feature>
<evidence type="ECO:0000256" key="1">
    <source>
        <dbReference type="ARBA" id="ARBA00004173"/>
    </source>
</evidence>
<comment type="subcellular location">
    <subcellularLocation>
        <location evidence="1">Mitochondrion</location>
    </subcellularLocation>
</comment>
<evidence type="ECO:0000256" key="3">
    <source>
        <dbReference type="ARBA" id="ARBA00022989"/>
    </source>
</evidence>
<keyword evidence="3 6" id="KW-1133">Transmembrane helix</keyword>
<dbReference type="GO" id="GO:0005739">
    <property type="term" value="C:mitochondrion"/>
    <property type="evidence" value="ECO:0007669"/>
    <property type="project" value="UniProtKB-SubCell"/>
</dbReference>
<dbReference type="eggNOG" id="ENOG502QT50">
    <property type="taxonomic scope" value="Eukaryota"/>
</dbReference>
<evidence type="ECO:0000256" key="5">
    <source>
        <dbReference type="SAM" id="MobiDB-lite"/>
    </source>
</evidence>
<evidence type="ECO:0000256" key="4">
    <source>
        <dbReference type="ARBA" id="ARBA00023136"/>
    </source>
</evidence>
<keyword evidence="4 6" id="KW-0472">Membrane</keyword>
<feature type="transmembrane region" description="Helical" evidence="6">
    <location>
        <begin position="152"/>
        <end position="172"/>
    </location>
</feature>
<evidence type="ECO:0000313" key="8">
    <source>
        <dbReference type="EMBL" id="KTB38354.1"/>
    </source>
</evidence>
<dbReference type="PANTHER" id="PTHR28018:SF3">
    <property type="entry name" value="RESPIRATORY SUPERCOMPLEX FACTOR 2, MITOCHONDRIAL"/>
    <property type="match status" value="1"/>
</dbReference>
<dbReference type="GO" id="GO:0033617">
    <property type="term" value="P:mitochondrial respiratory chain complex IV assembly"/>
    <property type="evidence" value="ECO:0007669"/>
    <property type="project" value="TreeGrafter"/>
</dbReference>